<evidence type="ECO:0000313" key="5">
    <source>
        <dbReference type="Proteomes" id="UP001153076"/>
    </source>
</evidence>
<feature type="compositionally biased region" description="Basic and acidic residues" evidence="2">
    <location>
        <begin position="264"/>
        <end position="273"/>
    </location>
</feature>
<feature type="compositionally biased region" description="Polar residues" evidence="2">
    <location>
        <begin position="620"/>
        <end position="636"/>
    </location>
</feature>
<evidence type="ECO:0000256" key="1">
    <source>
        <dbReference type="PROSITE-ProRule" id="PRU00042"/>
    </source>
</evidence>
<dbReference type="PROSITE" id="PS00028">
    <property type="entry name" value="ZINC_FINGER_C2H2_1"/>
    <property type="match status" value="1"/>
</dbReference>
<accession>A0A9Q1K5M9</accession>
<keyword evidence="1" id="KW-0863">Zinc-finger</keyword>
<feature type="region of interest" description="Disordered" evidence="2">
    <location>
        <begin position="591"/>
        <end position="661"/>
    </location>
</feature>
<feature type="domain" description="C2H2-type" evidence="3">
    <location>
        <begin position="67"/>
        <end position="89"/>
    </location>
</feature>
<organism evidence="4 5">
    <name type="scientific">Carnegiea gigantea</name>
    <dbReference type="NCBI Taxonomy" id="171969"/>
    <lineage>
        <taxon>Eukaryota</taxon>
        <taxon>Viridiplantae</taxon>
        <taxon>Streptophyta</taxon>
        <taxon>Embryophyta</taxon>
        <taxon>Tracheophyta</taxon>
        <taxon>Spermatophyta</taxon>
        <taxon>Magnoliopsida</taxon>
        <taxon>eudicotyledons</taxon>
        <taxon>Gunneridae</taxon>
        <taxon>Pentapetalae</taxon>
        <taxon>Caryophyllales</taxon>
        <taxon>Cactineae</taxon>
        <taxon>Cactaceae</taxon>
        <taxon>Cactoideae</taxon>
        <taxon>Echinocereeae</taxon>
        <taxon>Carnegiea</taxon>
    </lineage>
</organism>
<reference evidence="4" key="1">
    <citation type="submission" date="2022-04" db="EMBL/GenBank/DDBJ databases">
        <title>Carnegiea gigantea Genome sequencing and assembly v2.</title>
        <authorList>
            <person name="Copetti D."/>
            <person name="Sanderson M.J."/>
            <person name="Burquez A."/>
            <person name="Wojciechowski M.F."/>
        </authorList>
    </citation>
    <scope>NUCLEOTIDE SEQUENCE</scope>
    <source>
        <strain evidence="4">SGP5-SGP5p</strain>
        <tissue evidence="4">Aerial part</tissue>
    </source>
</reference>
<dbReference type="AlphaFoldDB" id="A0A9Q1K5M9"/>
<feature type="compositionally biased region" description="Low complexity" evidence="2">
    <location>
        <begin position="283"/>
        <end position="316"/>
    </location>
</feature>
<evidence type="ECO:0000256" key="2">
    <source>
        <dbReference type="SAM" id="MobiDB-lite"/>
    </source>
</evidence>
<feature type="region of interest" description="Disordered" evidence="2">
    <location>
        <begin position="256"/>
        <end position="320"/>
    </location>
</feature>
<dbReference type="PROSITE" id="PS50157">
    <property type="entry name" value="ZINC_FINGER_C2H2_2"/>
    <property type="match status" value="1"/>
</dbReference>
<keyword evidence="1" id="KW-0862">Zinc</keyword>
<proteinExistence type="predicted"/>
<sequence>MPFPKIKAFSAADASNDSLDTYITQAIGKEPLLSFSKSNDAPVQLFQLLHSLDQGWPLLSSLKVQLQKCDKCSKEFCSTINYRRHMRLHRRNLNLNKDSTIKNRSLLQAFWDKLSVEEATEIMSFKDVSLEGVPGSSIIKALTSFIRKPGFTALPQRYVKAGFALLELFDVFDGASENTFLCAGAAESLHKYVFDGEAGKIGLEMRNVVACTSFLAEQKLVKACLAHKDAEALRYQKLLMEEEEAAQNRQAALLEKKRQKKLRQKEQRAKELEGVETDDSPEDSSASPPTSSPSDAYDSNPEVPETTDSPTSSPESMQIGNDATGMYEYHENEYSDLGTYQRLEHRMSHQNRRRYMTNSRWQAPQLRKIPNGFHANHNYQALKYGPIQKLASHRDFRIATASNGGKVWTPKPKSQIDGDSHKTRLQIEANLPGQDKKRELLIGSISVALGCCSSQKHGENIGRALGTSALAHPMQSKKDSPEGPDKIEVAQAIGDHSTVNSWKPVGQGGQLSVQNCGDASEVIVPCDNEEVLHSCKAENKSNDCEENLILSVQGGYQGALRFSSDVAEAFLAKRWKEAIASNHLKLVLLPDPEGEPPGYPDDNQGAVPSTKLDGCDILSNADNHSMTNFESTSSVKSKIRPKPEKGSKVKYIPKQRGTSSN</sequence>
<dbReference type="Proteomes" id="UP001153076">
    <property type="component" value="Unassembled WGS sequence"/>
</dbReference>
<keyword evidence="1" id="KW-0479">Metal-binding</keyword>
<dbReference type="OrthoDB" id="191139at2759"/>
<dbReference type="PANTHER" id="PTHR36055">
    <property type="entry name" value="C2H2-LIKE ZINC FINGER PROTEIN"/>
    <property type="match status" value="1"/>
</dbReference>
<protein>
    <recommendedName>
        <fullName evidence="3">C2H2-type domain-containing protein</fullName>
    </recommendedName>
</protein>
<dbReference type="EMBL" id="JAKOGI010000311">
    <property type="protein sequence ID" value="KAJ8437213.1"/>
    <property type="molecule type" value="Genomic_DNA"/>
</dbReference>
<name>A0A9Q1K5M9_9CARY</name>
<gene>
    <name evidence="4" type="ORF">Cgig2_012482</name>
</gene>
<dbReference type="PANTHER" id="PTHR36055:SF1">
    <property type="entry name" value="C2H2-LIKE ZINC FINGER PROTEIN"/>
    <property type="match status" value="1"/>
</dbReference>
<comment type="caution">
    <text evidence="4">The sequence shown here is derived from an EMBL/GenBank/DDBJ whole genome shotgun (WGS) entry which is preliminary data.</text>
</comment>
<evidence type="ECO:0000259" key="3">
    <source>
        <dbReference type="PROSITE" id="PS50157"/>
    </source>
</evidence>
<evidence type="ECO:0000313" key="4">
    <source>
        <dbReference type="EMBL" id="KAJ8437213.1"/>
    </source>
</evidence>
<dbReference type="InterPro" id="IPR013087">
    <property type="entry name" value="Znf_C2H2_type"/>
</dbReference>
<keyword evidence="5" id="KW-1185">Reference proteome</keyword>
<dbReference type="GO" id="GO:0008270">
    <property type="term" value="F:zinc ion binding"/>
    <property type="evidence" value="ECO:0007669"/>
    <property type="project" value="UniProtKB-KW"/>
</dbReference>